<proteinExistence type="inferred from homology"/>
<sequence>MEIPPSGEGSAAADVVGRLVDNLDEVTARTQRVLMEEVADLGGDAQLVQLLRDNVAANIDTVLSAIRHGIPVGHVEAPTAALEYARRLAQRDVSANALVRAYRIGHQAVLKILLEEIRASDLDPQRRLDVFDEILAVTFRYIDWITQQVLGVYQDEYDRWQQSRNRLQAAEIRGVLESDDDVDVDAVSTTLRYPLRATHVGLVLWCDASGDQDELSAMERYVHECAASVGARERALFVSADRLTAWAWLPVRSENITLAPIPEDSTLHVVAGRALPGVAGFRRSHRQAQLARRVMLAAGSPGDRPVSAAEPGLMLAGLAGTDLDEARAWVAAVLGPLATASPGDERLRETLRVFLRAGSSFKAAAGELHLHFNSVKYRVQRAAERRGRPITDDRLDVEVALLLCHWFGPAILTE</sequence>
<dbReference type="Proteomes" id="UP000466931">
    <property type="component" value="Chromosome"/>
</dbReference>
<dbReference type="Pfam" id="PF14361">
    <property type="entry name" value="RsbRD_N"/>
    <property type="match status" value="1"/>
</dbReference>
<feature type="domain" description="CdaR GGDEF-like" evidence="4">
    <location>
        <begin position="180"/>
        <end position="294"/>
    </location>
</feature>
<comment type="similarity">
    <text evidence="1">Belongs to the CdaR family.</text>
</comment>
<gene>
    <name evidence="5" type="ORF">MCNF_50200</name>
</gene>
<evidence type="ECO:0000259" key="3">
    <source>
        <dbReference type="Pfam" id="PF14361"/>
    </source>
</evidence>
<evidence type="ECO:0000256" key="1">
    <source>
        <dbReference type="ARBA" id="ARBA00006754"/>
    </source>
</evidence>
<dbReference type="PANTHER" id="PTHR33744:SF1">
    <property type="entry name" value="DNA-BINDING TRANSCRIPTIONAL ACTIVATOR ADER"/>
    <property type="match status" value="1"/>
</dbReference>
<evidence type="ECO:0000313" key="6">
    <source>
        <dbReference type="Proteomes" id="UP000466931"/>
    </source>
</evidence>
<dbReference type="EMBL" id="AP022612">
    <property type="protein sequence ID" value="BBZ36415.1"/>
    <property type="molecule type" value="Genomic_DNA"/>
</dbReference>
<keyword evidence="6" id="KW-1185">Reference proteome</keyword>
<dbReference type="AlphaFoldDB" id="A0A7I7Y417"/>
<reference evidence="5" key="1">
    <citation type="journal article" date="2019" name="Emerg. Microbes Infect.">
        <title>Comprehensive subspecies identification of 175 nontuberculous mycobacteria species based on 7547 genomic profiles.</title>
        <authorList>
            <person name="Matsumoto Y."/>
            <person name="Kinjo T."/>
            <person name="Motooka D."/>
            <person name="Nabeya D."/>
            <person name="Jung N."/>
            <person name="Uechi K."/>
            <person name="Horii T."/>
            <person name="Iida T."/>
            <person name="Fujita J."/>
            <person name="Nakamura S."/>
        </authorList>
    </citation>
    <scope>NUCLEOTIDE SEQUENCE [LARGE SCALE GENOMIC DNA]</scope>
    <source>
        <strain evidence="5">JCM 13671</strain>
    </source>
</reference>
<dbReference type="InterPro" id="IPR042070">
    <property type="entry name" value="PucR_C-HTH_sf"/>
</dbReference>
<evidence type="ECO:0000259" key="4">
    <source>
        <dbReference type="Pfam" id="PF17853"/>
    </source>
</evidence>
<feature type="domain" description="PucR C-terminal helix-turn-helix" evidence="2">
    <location>
        <begin position="347"/>
        <end position="402"/>
    </location>
</feature>
<evidence type="ECO:0000313" key="5">
    <source>
        <dbReference type="EMBL" id="BBZ36415.1"/>
    </source>
</evidence>
<dbReference type="RefSeq" id="WP_085152172.1">
    <property type="nucleotide sequence ID" value="NZ_AP022612.1"/>
</dbReference>
<evidence type="ECO:0000259" key="2">
    <source>
        <dbReference type="Pfam" id="PF13556"/>
    </source>
</evidence>
<dbReference type="OrthoDB" id="3663486at2"/>
<dbReference type="InterPro" id="IPR051448">
    <property type="entry name" value="CdaR-like_regulators"/>
</dbReference>
<feature type="domain" description="RsbT co-antagonist protein RsbRD N-terminal" evidence="3">
    <location>
        <begin position="24"/>
        <end position="166"/>
    </location>
</feature>
<accession>A0A7I7Y417</accession>
<protein>
    <submittedName>
        <fullName evidence="5">ABC transporter substrate-binding protein</fullName>
    </submittedName>
</protein>
<dbReference type="InterPro" id="IPR025751">
    <property type="entry name" value="RsbRD_N_dom"/>
</dbReference>
<dbReference type="Pfam" id="PF13556">
    <property type="entry name" value="HTH_30"/>
    <property type="match status" value="1"/>
</dbReference>
<name>A0A7I7Y417_9MYCO</name>
<dbReference type="Gene3D" id="1.10.10.2840">
    <property type="entry name" value="PucR C-terminal helix-turn-helix domain"/>
    <property type="match status" value="1"/>
</dbReference>
<dbReference type="Pfam" id="PF17853">
    <property type="entry name" value="GGDEF_2"/>
    <property type="match status" value="1"/>
</dbReference>
<organism evidence="5 6">
    <name type="scientific">Mycolicibacterium confluentis</name>
    <dbReference type="NCBI Taxonomy" id="28047"/>
    <lineage>
        <taxon>Bacteria</taxon>
        <taxon>Bacillati</taxon>
        <taxon>Actinomycetota</taxon>
        <taxon>Actinomycetes</taxon>
        <taxon>Mycobacteriales</taxon>
        <taxon>Mycobacteriaceae</taxon>
        <taxon>Mycolicibacterium</taxon>
    </lineage>
</organism>
<dbReference type="InterPro" id="IPR025736">
    <property type="entry name" value="PucR_C-HTH_dom"/>
</dbReference>
<dbReference type="InterPro" id="IPR041522">
    <property type="entry name" value="CdaR_GGDEF"/>
</dbReference>
<reference evidence="5" key="2">
    <citation type="submission" date="2020-02" db="EMBL/GenBank/DDBJ databases">
        <authorList>
            <person name="Matsumoto Y."/>
            <person name="Motooka D."/>
            <person name="Nakamura S."/>
        </authorList>
    </citation>
    <scope>NUCLEOTIDE SEQUENCE</scope>
    <source>
        <strain evidence="5">JCM 13671</strain>
    </source>
</reference>
<dbReference type="PANTHER" id="PTHR33744">
    <property type="entry name" value="CARBOHYDRATE DIACID REGULATOR"/>
    <property type="match status" value="1"/>
</dbReference>